<evidence type="ECO:0000313" key="3">
    <source>
        <dbReference type="EMBL" id="KAB1632997.1"/>
    </source>
</evidence>
<dbReference type="RefSeq" id="WP_158035919.1">
    <property type="nucleotide sequence ID" value="NZ_BAAAZV010000003.1"/>
</dbReference>
<dbReference type="OrthoDB" id="3191171at2"/>
<dbReference type="CDD" id="cd00592">
    <property type="entry name" value="HTH_MerR-like"/>
    <property type="match status" value="1"/>
</dbReference>
<dbReference type="InterPro" id="IPR000551">
    <property type="entry name" value="MerR-type_HTH_dom"/>
</dbReference>
<dbReference type="Pfam" id="PF13411">
    <property type="entry name" value="MerR_1"/>
    <property type="match status" value="1"/>
</dbReference>
<protein>
    <submittedName>
        <fullName evidence="3">MerR family transcriptional regulator</fullName>
    </submittedName>
</protein>
<feature type="domain" description="HTH merR-type" evidence="2">
    <location>
        <begin position="40"/>
        <end position="98"/>
    </location>
</feature>
<dbReference type="SUPFAM" id="SSF46955">
    <property type="entry name" value="Putative DNA-binding domain"/>
    <property type="match status" value="1"/>
</dbReference>
<dbReference type="Gene3D" id="1.10.1660.10">
    <property type="match status" value="1"/>
</dbReference>
<name>A0A7C8BNU5_9MICO</name>
<keyword evidence="1" id="KW-0238">DNA-binding</keyword>
<keyword evidence="4" id="KW-1185">Reference proteome</keyword>
<dbReference type="PANTHER" id="PTHR30204:SF89">
    <property type="entry name" value="HTH MERR-TYPE DOMAIN-CONTAINING PROTEIN"/>
    <property type="match status" value="1"/>
</dbReference>
<evidence type="ECO:0000313" key="4">
    <source>
        <dbReference type="Proteomes" id="UP000481339"/>
    </source>
</evidence>
<accession>A0A7C8BNU5</accession>
<evidence type="ECO:0000259" key="2">
    <source>
        <dbReference type="PROSITE" id="PS50937"/>
    </source>
</evidence>
<proteinExistence type="predicted"/>
<dbReference type="InterPro" id="IPR047057">
    <property type="entry name" value="MerR_fam"/>
</dbReference>
<comment type="caution">
    <text evidence="3">The sequence shown here is derived from an EMBL/GenBank/DDBJ whole genome shotgun (WGS) entry which is preliminary data.</text>
</comment>
<dbReference type="GO" id="GO:0003700">
    <property type="term" value="F:DNA-binding transcription factor activity"/>
    <property type="evidence" value="ECO:0007669"/>
    <property type="project" value="InterPro"/>
</dbReference>
<dbReference type="InterPro" id="IPR009061">
    <property type="entry name" value="DNA-bd_dom_put_sf"/>
</dbReference>
<gene>
    <name evidence="3" type="ORF">F8O02_03870</name>
</gene>
<reference evidence="3 4" key="1">
    <citation type="submission" date="2019-09" db="EMBL/GenBank/DDBJ databases">
        <title>Phylogeny of genus Pseudoclavibacter and closely related genus.</title>
        <authorList>
            <person name="Li Y."/>
        </authorList>
    </citation>
    <scope>NUCLEOTIDE SEQUENCE [LARGE SCALE GENOMIC DNA]</scope>
    <source>
        <strain evidence="3 4">JCM 16921</strain>
    </source>
</reference>
<dbReference type="EMBL" id="WBKA01000002">
    <property type="protein sequence ID" value="KAB1632997.1"/>
    <property type="molecule type" value="Genomic_DNA"/>
</dbReference>
<dbReference type="SMART" id="SM00422">
    <property type="entry name" value="HTH_MERR"/>
    <property type="match status" value="1"/>
</dbReference>
<evidence type="ECO:0000256" key="1">
    <source>
        <dbReference type="ARBA" id="ARBA00023125"/>
    </source>
</evidence>
<sequence length="239" mass="25742">MAAAARRSAAAAAAQGSPDEVRKLLSIGQVLNRLVGDFPDVTPSKIRFLEEQGLISPQRTASGYRKFGADDVERLRLILGLQRDHYLPLKVIREYLAEIDAGRTPLLPGITRAAAGDATVQRVCTREELLEVTHADARLLREAVSVGLLPAGDRYDQTARSVLTALVTLGAHGIEPRHLRGVKAATDREIGLIEGAVSGFRRDQPQGRAQAAAAAQQITDTLVSLKSCLLERGVRDALD</sequence>
<dbReference type="PROSITE" id="PS50937">
    <property type="entry name" value="HTH_MERR_2"/>
    <property type="match status" value="1"/>
</dbReference>
<organism evidence="3 4">
    <name type="scientific">Pseudoclavibacter caeni</name>
    <dbReference type="NCBI Taxonomy" id="908846"/>
    <lineage>
        <taxon>Bacteria</taxon>
        <taxon>Bacillati</taxon>
        <taxon>Actinomycetota</taxon>
        <taxon>Actinomycetes</taxon>
        <taxon>Micrococcales</taxon>
        <taxon>Microbacteriaceae</taxon>
        <taxon>Pseudoclavibacter</taxon>
    </lineage>
</organism>
<dbReference type="PANTHER" id="PTHR30204">
    <property type="entry name" value="REDOX-CYCLING DRUG-SENSING TRANSCRIPTIONAL ACTIVATOR SOXR"/>
    <property type="match status" value="1"/>
</dbReference>
<dbReference type="AlphaFoldDB" id="A0A7C8BNU5"/>
<dbReference type="GO" id="GO:0003677">
    <property type="term" value="F:DNA binding"/>
    <property type="evidence" value="ECO:0007669"/>
    <property type="project" value="UniProtKB-KW"/>
</dbReference>
<dbReference type="Proteomes" id="UP000481339">
    <property type="component" value="Unassembled WGS sequence"/>
</dbReference>